<feature type="transmembrane region" description="Helical" evidence="1">
    <location>
        <begin position="20"/>
        <end position="39"/>
    </location>
</feature>
<dbReference type="VEuPathDB" id="VectorBase:AFUN018906"/>
<dbReference type="AlphaFoldDB" id="A0A4Y0BFX9"/>
<evidence type="ECO:0000256" key="1">
    <source>
        <dbReference type="SAM" id="Phobius"/>
    </source>
</evidence>
<sequence>MIFSFLGCCSALMEHSSALYLFIGTQVFLFILTVIGSATDSSNDASLHRHLRASSLIERSKANPREYWVLWSGWTERLHGDASTVTARVSRYRYRQCIL</sequence>
<evidence type="ECO:0000313" key="2">
    <source>
        <dbReference type="EnsemblMetazoa" id="AFUN018906-PA"/>
    </source>
</evidence>
<proteinExistence type="predicted"/>
<keyword evidence="1" id="KW-0472">Membrane</keyword>
<dbReference type="STRING" id="62324.A0A4Y0BFX9"/>
<accession>A0A4Y0BFX9</accession>
<dbReference type="EnsemblMetazoa" id="AFUN018906-RA">
    <property type="protein sequence ID" value="AFUN018906-PA"/>
    <property type="gene ID" value="AFUN018906"/>
</dbReference>
<organism evidence="2">
    <name type="scientific">Anopheles funestus</name>
    <name type="common">African malaria mosquito</name>
    <dbReference type="NCBI Taxonomy" id="62324"/>
    <lineage>
        <taxon>Eukaryota</taxon>
        <taxon>Metazoa</taxon>
        <taxon>Ecdysozoa</taxon>
        <taxon>Arthropoda</taxon>
        <taxon>Hexapoda</taxon>
        <taxon>Insecta</taxon>
        <taxon>Pterygota</taxon>
        <taxon>Neoptera</taxon>
        <taxon>Endopterygota</taxon>
        <taxon>Diptera</taxon>
        <taxon>Nematocera</taxon>
        <taxon>Culicoidea</taxon>
        <taxon>Culicidae</taxon>
        <taxon>Anophelinae</taxon>
        <taxon>Anopheles</taxon>
    </lineage>
</organism>
<keyword evidence="1" id="KW-0812">Transmembrane</keyword>
<protein>
    <submittedName>
        <fullName evidence="2">Uncharacterized protein</fullName>
    </submittedName>
</protein>
<keyword evidence="1" id="KW-1133">Transmembrane helix</keyword>
<reference evidence="2" key="1">
    <citation type="submission" date="2020-05" db="UniProtKB">
        <authorList>
            <consortium name="EnsemblMetazoa"/>
        </authorList>
    </citation>
    <scope>IDENTIFICATION</scope>
    <source>
        <strain evidence="2">FUMOZ</strain>
    </source>
</reference>
<name>A0A4Y0BFX9_ANOFN</name>